<evidence type="ECO:0000256" key="10">
    <source>
        <dbReference type="ARBA" id="ARBA00022840"/>
    </source>
</evidence>
<evidence type="ECO:0000256" key="6">
    <source>
        <dbReference type="ARBA" id="ARBA00022679"/>
    </source>
</evidence>
<dbReference type="Pfam" id="PF00512">
    <property type="entry name" value="HisKA"/>
    <property type="match status" value="1"/>
</dbReference>
<dbReference type="SMART" id="SM00387">
    <property type="entry name" value="HATPase_c"/>
    <property type="match status" value="1"/>
</dbReference>
<evidence type="ECO:0000256" key="1">
    <source>
        <dbReference type="ARBA" id="ARBA00000085"/>
    </source>
</evidence>
<dbReference type="InterPro" id="IPR003660">
    <property type="entry name" value="HAMP_dom"/>
</dbReference>
<organism evidence="17 18">
    <name type="scientific">Terriglobus albidus</name>
    <dbReference type="NCBI Taxonomy" id="1592106"/>
    <lineage>
        <taxon>Bacteria</taxon>
        <taxon>Pseudomonadati</taxon>
        <taxon>Acidobacteriota</taxon>
        <taxon>Terriglobia</taxon>
        <taxon>Terriglobales</taxon>
        <taxon>Acidobacteriaceae</taxon>
        <taxon>Terriglobus</taxon>
    </lineage>
</organism>
<evidence type="ECO:0000256" key="5">
    <source>
        <dbReference type="ARBA" id="ARBA00022553"/>
    </source>
</evidence>
<evidence type="ECO:0000259" key="15">
    <source>
        <dbReference type="PROSITE" id="PS50109"/>
    </source>
</evidence>
<dbReference type="OrthoDB" id="9813151at2"/>
<dbReference type="InterPro" id="IPR036097">
    <property type="entry name" value="HisK_dim/P_sf"/>
</dbReference>
<dbReference type="CDD" id="cd06225">
    <property type="entry name" value="HAMP"/>
    <property type="match status" value="1"/>
</dbReference>
<dbReference type="AlphaFoldDB" id="A0A5B9EGP5"/>
<dbReference type="KEGG" id="talb:FTW19_23860"/>
<feature type="transmembrane region" description="Helical" evidence="14">
    <location>
        <begin position="143"/>
        <end position="169"/>
    </location>
</feature>
<keyword evidence="9" id="KW-0418">Kinase</keyword>
<dbReference type="PROSITE" id="PS50109">
    <property type="entry name" value="HIS_KIN"/>
    <property type="match status" value="1"/>
</dbReference>
<name>A0A5B9EGP5_9BACT</name>
<feature type="domain" description="Histidine kinase" evidence="15">
    <location>
        <begin position="236"/>
        <end position="455"/>
    </location>
</feature>
<keyword evidence="11 14" id="KW-1133">Transmembrane helix</keyword>
<dbReference type="PANTHER" id="PTHR45528:SF1">
    <property type="entry name" value="SENSOR HISTIDINE KINASE CPXA"/>
    <property type="match status" value="1"/>
</dbReference>
<dbReference type="SMART" id="SM00304">
    <property type="entry name" value="HAMP"/>
    <property type="match status" value="1"/>
</dbReference>
<dbReference type="SUPFAM" id="SSF55874">
    <property type="entry name" value="ATPase domain of HSP90 chaperone/DNA topoisomerase II/histidine kinase"/>
    <property type="match status" value="1"/>
</dbReference>
<evidence type="ECO:0000256" key="3">
    <source>
        <dbReference type="ARBA" id="ARBA00012438"/>
    </source>
</evidence>
<keyword evidence="7 14" id="KW-0812">Transmembrane</keyword>
<dbReference type="Gene3D" id="3.30.565.10">
    <property type="entry name" value="Histidine kinase-like ATPase, C-terminal domain"/>
    <property type="match status" value="1"/>
</dbReference>
<comment type="catalytic activity">
    <reaction evidence="1">
        <text>ATP + protein L-histidine = ADP + protein N-phospho-L-histidine.</text>
        <dbReference type="EC" id="2.7.13.3"/>
    </reaction>
</comment>
<dbReference type="Gene3D" id="1.10.287.130">
    <property type="match status" value="1"/>
</dbReference>
<dbReference type="InterPro" id="IPR003661">
    <property type="entry name" value="HisK_dim/P_dom"/>
</dbReference>
<comment type="subcellular location">
    <subcellularLocation>
        <location evidence="2">Cell membrane</location>
        <topology evidence="2">Multi-pass membrane protein</topology>
    </subcellularLocation>
</comment>
<evidence type="ECO:0000313" key="18">
    <source>
        <dbReference type="Proteomes" id="UP000321820"/>
    </source>
</evidence>
<dbReference type="Pfam" id="PF02518">
    <property type="entry name" value="HATPase_c"/>
    <property type="match status" value="1"/>
</dbReference>
<keyword evidence="13 14" id="KW-0472">Membrane</keyword>
<proteinExistence type="predicted"/>
<evidence type="ECO:0000256" key="7">
    <source>
        <dbReference type="ARBA" id="ARBA00022692"/>
    </source>
</evidence>
<dbReference type="PRINTS" id="PR00344">
    <property type="entry name" value="BCTRLSENSOR"/>
</dbReference>
<reference evidence="17 18" key="1">
    <citation type="submission" date="2019-08" db="EMBL/GenBank/DDBJ databases">
        <title>Complete genome sequence of Terriglobus albidus strain ORNL.</title>
        <authorList>
            <person name="Podar M."/>
        </authorList>
    </citation>
    <scope>NUCLEOTIDE SEQUENCE [LARGE SCALE GENOMIC DNA]</scope>
    <source>
        <strain evidence="17 18">ORNL</strain>
    </source>
</reference>
<dbReference type="GO" id="GO:0005886">
    <property type="term" value="C:plasma membrane"/>
    <property type="evidence" value="ECO:0007669"/>
    <property type="project" value="UniProtKB-SubCell"/>
</dbReference>
<dbReference type="PANTHER" id="PTHR45528">
    <property type="entry name" value="SENSOR HISTIDINE KINASE CPXA"/>
    <property type="match status" value="1"/>
</dbReference>
<gene>
    <name evidence="17" type="ORF">FTW19_23860</name>
</gene>
<dbReference type="GO" id="GO:0000155">
    <property type="term" value="F:phosphorelay sensor kinase activity"/>
    <property type="evidence" value="ECO:0007669"/>
    <property type="project" value="InterPro"/>
</dbReference>
<dbReference type="Gene3D" id="6.10.340.10">
    <property type="match status" value="1"/>
</dbReference>
<feature type="transmembrane region" description="Helical" evidence="14">
    <location>
        <begin position="6"/>
        <end position="25"/>
    </location>
</feature>
<dbReference type="InterPro" id="IPR036890">
    <property type="entry name" value="HATPase_C_sf"/>
</dbReference>
<evidence type="ECO:0000313" key="17">
    <source>
        <dbReference type="EMBL" id="QEE30764.1"/>
    </source>
</evidence>
<dbReference type="Pfam" id="PF00672">
    <property type="entry name" value="HAMP"/>
    <property type="match status" value="1"/>
</dbReference>
<evidence type="ECO:0000256" key="4">
    <source>
        <dbReference type="ARBA" id="ARBA00022475"/>
    </source>
</evidence>
<dbReference type="SUPFAM" id="SSF47384">
    <property type="entry name" value="Homodimeric domain of signal transducing histidine kinase"/>
    <property type="match status" value="1"/>
</dbReference>
<keyword evidence="12" id="KW-0902">Two-component regulatory system</keyword>
<evidence type="ECO:0000256" key="9">
    <source>
        <dbReference type="ARBA" id="ARBA00022777"/>
    </source>
</evidence>
<evidence type="ECO:0000256" key="11">
    <source>
        <dbReference type="ARBA" id="ARBA00022989"/>
    </source>
</evidence>
<keyword evidence="6" id="KW-0808">Transferase</keyword>
<evidence type="ECO:0000256" key="14">
    <source>
        <dbReference type="SAM" id="Phobius"/>
    </source>
</evidence>
<dbReference type="InterPro" id="IPR003594">
    <property type="entry name" value="HATPase_dom"/>
</dbReference>
<keyword evidence="5" id="KW-0597">Phosphoprotein</keyword>
<dbReference type="GO" id="GO:0005524">
    <property type="term" value="F:ATP binding"/>
    <property type="evidence" value="ECO:0007669"/>
    <property type="project" value="UniProtKB-KW"/>
</dbReference>
<evidence type="ECO:0000256" key="12">
    <source>
        <dbReference type="ARBA" id="ARBA00023012"/>
    </source>
</evidence>
<dbReference type="CDD" id="cd00082">
    <property type="entry name" value="HisKA"/>
    <property type="match status" value="1"/>
</dbReference>
<evidence type="ECO:0000256" key="8">
    <source>
        <dbReference type="ARBA" id="ARBA00022741"/>
    </source>
</evidence>
<dbReference type="Proteomes" id="UP000321820">
    <property type="component" value="Chromosome"/>
</dbReference>
<sequence>MRSLIIKIFLAYWLAAGVVIIISDFEPHRHIHNPELIDALNASLQMNGREMIALHEKNACAERVSSLNKSEDRMSLATADGTIVCGNQDVEGARQLISETVKSGQRMTANNAVYQVIATPVRSDSGVPYVLLFENRYKTALQLYGLLPGYTTICISGVVTLFLAVLVVLPIRRLRQASTQIAEGALDTRVSQGRITRKLVSVFHLTDDLDGLMVDFNSMADRIQSLVVAQRMLLRDISHELRSPLARLNLALGLAREGRKESIDQHLGRIELESSRLNTLIGQILSLAYVENLDNLSPREVFSLSHMVEELLPDVSYEAEGMGRGVELLVEQDSIVTGDTVLLRQALENVVRNAIRYSPPGKMVQIELTRQESAGGVVAVLCVTDSGPGIPEDQLETVFKPFYRVGNQRHNTQDGYGIGLAIASRAMALHAGTISARNLTERPGLCVTLMLPVIESRDLAAKQRSFEYLKEASALGD</sequence>
<accession>A0A5B9EGP5</accession>
<protein>
    <recommendedName>
        <fullName evidence="3">histidine kinase</fullName>
        <ecNumber evidence="3">2.7.13.3</ecNumber>
    </recommendedName>
</protein>
<dbReference type="RefSeq" id="WP_147650061.1">
    <property type="nucleotide sequence ID" value="NZ_CP042806.1"/>
</dbReference>
<keyword evidence="10" id="KW-0067">ATP-binding</keyword>
<dbReference type="InterPro" id="IPR005467">
    <property type="entry name" value="His_kinase_dom"/>
</dbReference>
<dbReference type="PROSITE" id="PS50885">
    <property type="entry name" value="HAMP"/>
    <property type="match status" value="1"/>
</dbReference>
<evidence type="ECO:0000256" key="13">
    <source>
        <dbReference type="ARBA" id="ARBA00023136"/>
    </source>
</evidence>
<dbReference type="SMART" id="SM00388">
    <property type="entry name" value="HisKA"/>
    <property type="match status" value="1"/>
</dbReference>
<keyword evidence="18" id="KW-1185">Reference proteome</keyword>
<feature type="domain" description="HAMP" evidence="16">
    <location>
        <begin position="165"/>
        <end position="228"/>
    </location>
</feature>
<keyword evidence="4" id="KW-1003">Cell membrane</keyword>
<dbReference type="EC" id="2.7.13.3" evidence="3"/>
<evidence type="ECO:0000259" key="16">
    <source>
        <dbReference type="PROSITE" id="PS50885"/>
    </source>
</evidence>
<dbReference type="InterPro" id="IPR004358">
    <property type="entry name" value="Sig_transdc_His_kin-like_C"/>
</dbReference>
<keyword evidence="8" id="KW-0547">Nucleotide-binding</keyword>
<dbReference type="EMBL" id="CP042806">
    <property type="protein sequence ID" value="QEE30764.1"/>
    <property type="molecule type" value="Genomic_DNA"/>
</dbReference>
<dbReference type="InterPro" id="IPR050398">
    <property type="entry name" value="HssS/ArlS-like"/>
</dbReference>
<evidence type="ECO:0000256" key="2">
    <source>
        <dbReference type="ARBA" id="ARBA00004651"/>
    </source>
</evidence>